<dbReference type="PROSITE" id="PS51257">
    <property type="entry name" value="PROKAR_LIPOPROTEIN"/>
    <property type="match status" value="1"/>
</dbReference>
<evidence type="ECO:0000313" key="4">
    <source>
        <dbReference type="Proteomes" id="UP001223144"/>
    </source>
</evidence>
<dbReference type="Pfam" id="PF00092">
    <property type="entry name" value="VWA"/>
    <property type="match status" value="1"/>
</dbReference>
<feature type="compositionally biased region" description="Basic and acidic residues" evidence="1">
    <location>
        <begin position="37"/>
        <end position="49"/>
    </location>
</feature>
<organism evidence="3 4">
    <name type="scientific">Streptomyces chengmaiensis</name>
    <dbReference type="NCBI Taxonomy" id="3040919"/>
    <lineage>
        <taxon>Bacteria</taxon>
        <taxon>Bacillati</taxon>
        <taxon>Actinomycetota</taxon>
        <taxon>Actinomycetes</taxon>
        <taxon>Kitasatosporales</taxon>
        <taxon>Streptomycetaceae</taxon>
        <taxon>Streptomyces</taxon>
    </lineage>
</organism>
<dbReference type="InterPro" id="IPR036465">
    <property type="entry name" value="vWFA_dom_sf"/>
</dbReference>
<dbReference type="PANTHER" id="PTHR10579:SF43">
    <property type="entry name" value="ZINC FINGER (C3HC4-TYPE RING FINGER) FAMILY PROTEIN"/>
    <property type="match status" value="1"/>
</dbReference>
<gene>
    <name evidence="3" type="ORF">QCN29_23515</name>
</gene>
<dbReference type="RefSeq" id="WP_279930610.1">
    <property type="nucleotide sequence ID" value="NZ_JARWBG010000030.1"/>
</dbReference>
<dbReference type="Gene3D" id="3.40.50.410">
    <property type="entry name" value="von Willebrand factor, type A domain"/>
    <property type="match status" value="1"/>
</dbReference>
<comment type="caution">
    <text evidence="3">The sequence shown here is derived from an EMBL/GenBank/DDBJ whole genome shotgun (WGS) entry which is preliminary data.</text>
</comment>
<dbReference type="InterPro" id="IPR021908">
    <property type="entry name" value="YfbK_C"/>
</dbReference>
<feature type="region of interest" description="Disordered" evidence="1">
    <location>
        <begin position="129"/>
        <end position="168"/>
    </location>
</feature>
<dbReference type="Proteomes" id="UP001223144">
    <property type="component" value="Unassembled WGS sequence"/>
</dbReference>
<dbReference type="PROSITE" id="PS50234">
    <property type="entry name" value="VWFA"/>
    <property type="match status" value="1"/>
</dbReference>
<dbReference type="SUPFAM" id="SSF53300">
    <property type="entry name" value="vWA-like"/>
    <property type="match status" value="1"/>
</dbReference>
<dbReference type="EMBL" id="JARWBG010000030">
    <property type="protein sequence ID" value="MDH2391693.1"/>
    <property type="molecule type" value="Genomic_DNA"/>
</dbReference>
<name>A0ABT6HSK6_9ACTN</name>
<keyword evidence="4" id="KW-1185">Reference proteome</keyword>
<dbReference type="Pfam" id="PF12034">
    <property type="entry name" value="YfbK_C"/>
    <property type="match status" value="1"/>
</dbReference>
<dbReference type="InterPro" id="IPR022156">
    <property type="entry name" value="Uncharacterised_YfbK_N"/>
</dbReference>
<accession>A0ABT6HSK6</accession>
<reference evidence="3 4" key="1">
    <citation type="submission" date="2023-04" db="EMBL/GenBank/DDBJ databases">
        <title>Streptomyces chengmaiensis sp. nov. isolated from the stem of mangrove plant in Hainan.</title>
        <authorList>
            <person name="Huang X."/>
            <person name="Zhou S."/>
            <person name="Chu X."/>
            <person name="Xie Y."/>
            <person name="Lin Y."/>
        </authorList>
    </citation>
    <scope>NUCLEOTIDE SEQUENCE [LARGE SCALE GENOMIC DNA]</scope>
    <source>
        <strain evidence="3 4">HNM0663</strain>
    </source>
</reference>
<dbReference type="SMART" id="SM00327">
    <property type="entry name" value="VWA"/>
    <property type="match status" value="1"/>
</dbReference>
<dbReference type="InterPro" id="IPR002035">
    <property type="entry name" value="VWF_A"/>
</dbReference>
<evidence type="ECO:0000313" key="3">
    <source>
        <dbReference type="EMBL" id="MDH2391693.1"/>
    </source>
</evidence>
<evidence type="ECO:0000256" key="1">
    <source>
        <dbReference type="SAM" id="MobiDB-lite"/>
    </source>
</evidence>
<evidence type="ECO:0000259" key="2">
    <source>
        <dbReference type="PROSITE" id="PS50234"/>
    </source>
</evidence>
<protein>
    <submittedName>
        <fullName evidence="3">von Willebrand factor type A domain-containing protein</fullName>
    </submittedName>
</protein>
<dbReference type="PANTHER" id="PTHR10579">
    <property type="entry name" value="CALCIUM-ACTIVATED CHLORIDE CHANNEL REGULATOR"/>
    <property type="match status" value="1"/>
</dbReference>
<dbReference type="Pfam" id="PF12450">
    <property type="entry name" value="vWF_A"/>
    <property type="match status" value="1"/>
</dbReference>
<feature type="region of interest" description="Disordered" evidence="1">
    <location>
        <begin position="34"/>
        <end position="92"/>
    </location>
</feature>
<dbReference type="InterPro" id="IPR051266">
    <property type="entry name" value="CLCR"/>
</dbReference>
<feature type="compositionally biased region" description="Basic and acidic residues" evidence="1">
    <location>
        <begin position="69"/>
        <end position="86"/>
    </location>
</feature>
<sequence>MTLCARSAWTARTYRGALAALLAGGVLLTAGCSDGGGRPERASADDARRGPGLVAPDGGGGAPAPPGPEDGKSRDEEFAEPERSRPPADYLSTFALDVDTASYGYARRTLKDGRLPRPEDIRPEEFVNSFRQDYPKPGGNGFSVSVDGARTDPSGVEGEVEGEIKSDTGDGEWSLVRVGLATGFSERTGERPPAALTFVIDVSGSMSEPGRLDLVKKSLGILTDELRDDDSIAVVTFSKEAETRLPMTRLGAHRDRVHRVVDRLEAGDSTNVEAGVTTGYDVAVKGRRSGATNRVVLLSDALANTGETEADAILDRIDDARSEFGITLFGVGVGSRYGDALMERLADKGDGHTTYVSTEDEARKVFVDQLPRNLELRARDAKAQVAFDPQTVRQFKLIGYENRAVEDEDFRDDRVDGGEIGPGHTVTALYAVRLREGARGHVATATVRWLDPKSRAPHERSGSIETDAIAPSLWRGDVSPRLQVTAVAAYFAESLRDGSLPGAPGLRGLAGHARKLAATTEDGAVSELADAIDRARGLRD</sequence>
<proteinExistence type="predicted"/>
<feature type="domain" description="VWFA" evidence="2">
    <location>
        <begin position="195"/>
        <end position="374"/>
    </location>
</feature>